<keyword evidence="3" id="KW-1185">Reference proteome</keyword>
<evidence type="ECO:0000313" key="2">
    <source>
        <dbReference type="EMBL" id="RIW15162.1"/>
    </source>
</evidence>
<dbReference type="Pfam" id="PF03190">
    <property type="entry name" value="Thioredox_DsbH"/>
    <property type="match status" value="1"/>
</dbReference>
<dbReference type="Gene3D" id="3.40.30.10">
    <property type="entry name" value="Glutaredoxin"/>
    <property type="match status" value="1"/>
</dbReference>
<dbReference type="PIRSF" id="PIRSF006402">
    <property type="entry name" value="UCP006402_thioredoxin"/>
    <property type="match status" value="1"/>
</dbReference>
<gene>
    <name evidence="2" type="ORF">D0X99_12010</name>
</gene>
<dbReference type="GO" id="GO:0005975">
    <property type="term" value="P:carbohydrate metabolic process"/>
    <property type="evidence" value="ECO:0007669"/>
    <property type="project" value="InterPro"/>
</dbReference>
<accession>A0A418PRD1</accession>
<dbReference type="Proteomes" id="UP000283522">
    <property type="component" value="Unassembled WGS sequence"/>
</dbReference>
<protein>
    <submittedName>
        <fullName evidence="2">Thioredoxin domain-containing protein</fullName>
    </submittedName>
</protein>
<dbReference type="InterPro" id="IPR004879">
    <property type="entry name" value="Ssp411-like_TRX"/>
</dbReference>
<dbReference type="RefSeq" id="WP_119478067.1">
    <property type="nucleotide sequence ID" value="NZ_QXML01000005.1"/>
</dbReference>
<dbReference type="SUPFAM" id="SSF48208">
    <property type="entry name" value="Six-hairpin glycosidases"/>
    <property type="match status" value="1"/>
</dbReference>
<dbReference type="InterPro" id="IPR008928">
    <property type="entry name" value="6-hairpin_glycosidase_sf"/>
</dbReference>
<dbReference type="AlphaFoldDB" id="A0A418PRD1"/>
<dbReference type="Gene3D" id="1.50.10.20">
    <property type="match status" value="1"/>
</dbReference>
<dbReference type="SUPFAM" id="SSF52833">
    <property type="entry name" value="Thioredoxin-like"/>
    <property type="match status" value="1"/>
</dbReference>
<reference evidence="2 3" key="1">
    <citation type="submission" date="2018-09" db="EMBL/GenBank/DDBJ databases">
        <authorList>
            <person name="Wang X."/>
            <person name="Du Z."/>
        </authorList>
    </citation>
    <scope>NUCLEOTIDE SEQUENCE [LARGE SCALE GENOMIC DNA]</scope>
    <source>
        <strain evidence="2 3">N3</strain>
    </source>
</reference>
<proteinExistence type="predicted"/>
<dbReference type="OrthoDB" id="9762614at2"/>
<comment type="caution">
    <text evidence="2">The sequence shown here is derived from an EMBL/GenBank/DDBJ whole genome shotgun (WGS) entry which is preliminary data.</text>
</comment>
<dbReference type="PANTHER" id="PTHR42899:SF1">
    <property type="entry name" value="SPERMATOGENESIS-ASSOCIATED PROTEIN 20"/>
    <property type="match status" value="1"/>
</dbReference>
<evidence type="ECO:0000259" key="1">
    <source>
        <dbReference type="Pfam" id="PF03190"/>
    </source>
</evidence>
<dbReference type="PANTHER" id="PTHR42899">
    <property type="entry name" value="SPERMATOGENESIS-ASSOCIATED PROTEIN 20"/>
    <property type="match status" value="1"/>
</dbReference>
<dbReference type="InterPro" id="IPR024705">
    <property type="entry name" value="Ssp411"/>
</dbReference>
<dbReference type="EMBL" id="QXML01000005">
    <property type="protein sequence ID" value="RIW15162.1"/>
    <property type="molecule type" value="Genomic_DNA"/>
</dbReference>
<feature type="domain" description="Spermatogenesis-associated protein 20-like TRX" evidence="1">
    <location>
        <begin position="3"/>
        <end position="158"/>
    </location>
</feature>
<name>A0A418PRD1_9BACT</name>
<sequence length="676" mass="76712">MSTNRLLHSQSPYLLQHAHNPVDWFPWGPEALRKAEVENKPILVSIGYSACHWCHVMERESFEDRVTADLMNEHFVCIKIDREERPDLDNIYMDAVQAMGLHGGWPLNVFLMPNQKPFYGGTYFPNHKWKQLLANIADAFAKHEDQLAESAEGFGRSLNRRETEKYGIAAGEVSHDPDDLVEIITKLTGQFDSEWGGMNRIPKFPMPAIWLFVLDYAILSRNEALKEKVFFTLKKIGMGGIYDHLRGGFARYSVDGEWFAPHFEKMGYDNGQLLELCAKAFQVSKDPLFLEKVTETVNWLEAEMHQEEGGFHAAQDADSEGIEGKFYTWTYSELEALVPDEMPWLSQLYNLKPHGNWEEEVNILFQTKSYGEVAAEFGMTESALLDKLNQVKSQLLKVRNQRVYPGKDDKVLAGWNGLISAGLIQAYWATGEKRVLDLAVRNLEFIREKMIHAGVLHRSYKNGQAYTPAFLEDYAAVIRASLMAFEASGNTAWLQLAQQLADFCIEQFFDETDGFFFFNNPKAEKLIANKKEIFDNVIPASNSVMARNLHRLSLYTYEEKYAVLASNMLGGMKDLILKEPGFLCNWANFLLESIVPTAEISIVGNGAESLTKTFQQNYFPNQVVSWSETTTEIAPILQGKTPDPTGNALIYVCFDRACRKPVSELDEAAAQLPYLA</sequence>
<dbReference type="CDD" id="cd02955">
    <property type="entry name" value="SSP411"/>
    <property type="match status" value="1"/>
</dbReference>
<evidence type="ECO:0000313" key="3">
    <source>
        <dbReference type="Proteomes" id="UP000283522"/>
    </source>
</evidence>
<dbReference type="InterPro" id="IPR036249">
    <property type="entry name" value="Thioredoxin-like_sf"/>
</dbReference>
<organism evidence="2 3">
    <name type="scientific">Algoriphagus lacus</name>
    <dbReference type="NCBI Taxonomy" id="2056311"/>
    <lineage>
        <taxon>Bacteria</taxon>
        <taxon>Pseudomonadati</taxon>
        <taxon>Bacteroidota</taxon>
        <taxon>Cytophagia</taxon>
        <taxon>Cytophagales</taxon>
        <taxon>Cyclobacteriaceae</taxon>
        <taxon>Algoriphagus</taxon>
    </lineage>
</organism>